<dbReference type="GO" id="GO:0005840">
    <property type="term" value="C:ribosome"/>
    <property type="evidence" value="ECO:0007669"/>
    <property type="project" value="InterPro"/>
</dbReference>
<dbReference type="EMBL" id="CP146203">
    <property type="protein sequence ID" value="XBH22483.1"/>
    <property type="molecule type" value="Genomic_DNA"/>
</dbReference>
<dbReference type="InterPro" id="IPR056792">
    <property type="entry name" value="PRC_RimM"/>
</dbReference>
<dbReference type="GO" id="GO:0006364">
    <property type="term" value="P:rRNA processing"/>
    <property type="evidence" value="ECO:0007669"/>
    <property type="project" value="UniProtKB-UniRule"/>
</dbReference>
<comment type="subcellular location">
    <subcellularLocation>
        <location evidence="6">Cytoplasm</location>
    </subcellularLocation>
</comment>
<accession>A0AAU7DZT0</accession>
<dbReference type="AlphaFoldDB" id="A0AAU7DZT0"/>
<evidence type="ECO:0000256" key="5">
    <source>
        <dbReference type="ARBA" id="ARBA00023186"/>
    </source>
</evidence>
<evidence type="ECO:0000313" key="9">
    <source>
        <dbReference type="EMBL" id="XBH22483.1"/>
    </source>
</evidence>
<keyword evidence="2 6" id="KW-0963">Cytoplasm</keyword>
<dbReference type="GO" id="GO:0005737">
    <property type="term" value="C:cytoplasm"/>
    <property type="evidence" value="ECO:0007669"/>
    <property type="project" value="UniProtKB-SubCell"/>
</dbReference>
<comment type="subunit">
    <text evidence="6">Binds ribosomal protein uS19.</text>
</comment>
<dbReference type="GO" id="GO:0042274">
    <property type="term" value="P:ribosomal small subunit biogenesis"/>
    <property type="evidence" value="ECO:0007669"/>
    <property type="project" value="UniProtKB-UniRule"/>
</dbReference>
<dbReference type="PANTHER" id="PTHR33692:SF1">
    <property type="entry name" value="RIBOSOME MATURATION FACTOR RIMM"/>
    <property type="match status" value="1"/>
</dbReference>
<dbReference type="Gene3D" id="2.40.30.60">
    <property type="entry name" value="RimM"/>
    <property type="match status" value="1"/>
</dbReference>
<comment type="catalytic activity">
    <reaction evidence="1">
        <text>a myo-inositol phosphate + H2O = myo-inositol + phosphate</text>
        <dbReference type="Rhea" id="RHEA:24056"/>
        <dbReference type="ChEBI" id="CHEBI:15377"/>
        <dbReference type="ChEBI" id="CHEBI:17268"/>
        <dbReference type="ChEBI" id="CHEBI:43474"/>
        <dbReference type="ChEBI" id="CHEBI:84139"/>
        <dbReference type="EC" id="3.1.3.25"/>
    </reaction>
</comment>
<keyword evidence="3 6" id="KW-0690">Ribosome biogenesis</keyword>
<evidence type="ECO:0000256" key="4">
    <source>
        <dbReference type="ARBA" id="ARBA00022552"/>
    </source>
</evidence>
<dbReference type="GO" id="GO:0046854">
    <property type="term" value="P:phosphatidylinositol phosphate biosynthetic process"/>
    <property type="evidence" value="ECO:0007669"/>
    <property type="project" value="InterPro"/>
</dbReference>
<dbReference type="Pfam" id="PF24986">
    <property type="entry name" value="PRC_RimM"/>
    <property type="match status" value="1"/>
</dbReference>
<dbReference type="SUPFAM" id="SSF50346">
    <property type="entry name" value="PRC-barrel domain"/>
    <property type="match status" value="1"/>
</dbReference>
<dbReference type="HAMAP" id="MF_00014">
    <property type="entry name" value="Ribosome_mat_RimM"/>
    <property type="match status" value="1"/>
</dbReference>
<reference evidence="9" key="1">
    <citation type="submission" date="2024-02" db="EMBL/GenBank/DDBJ databases">
        <title>Tomenella chthoni gen. nov. sp. nov., a member of the family Jonesiaceae isolated from bat guano.</title>
        <authorList>
            <person name="Miller S.L."/>
            <person name="King J."/>
            <person name="Sankaranarayanan K."/>
            <person name="Lawson P.A."/>
        </authorList>
    </citation>
    <scope>NUCLEOTIDE SEQUENCE</scope>
    <source>
        <strain evidence="9">BS-20</strain>
    </source>
</reference>
<dbReference type="PROSITE" id="PS00630">
    <property type="entry name" value="IMP_2"/>
    <property type="match status" value="1"/>
</dbReference>
<dbReference type="Pfam" id="PF01782">
    <property type="entry name" value="RimM"/>
    <property type="match status" value="1"/>
</dbReference>
<dbReference type="GO" id="GO:0052834">
    <property type="term" value="F:inositol monophosphate phosphatase activity"/>
    <property type="evidence" value="ECO:0007669"/>
    <property type="project" value="UniProtKB-EC"/>
</dbReference>
<keyword evidence="4 6" id="KW-0698">rRNA processing</keyword>
<dbReference type="PANTHER" id="PTHR33692">
    <property type="entry name" value="RIBOSOME MATURATION FACTOR RIMM"/>
    <property type="match status" value="1"/>
</dbReference>
<dbReference type="InterPro" id="IPR009000">
    <property type="entry name" value="Transl_B-barrel_sf"/>
</dbReference>
<dbReference type="InterPro" id="IPR020550">
    <property type="entry name" value="Inositol_monophosphatase_CS"/>
</dbReference>
<evidence type="ECO:0000259" key="7">
    <source>
        <dbReference type="Pfam" id="PF01782"/>
    </source>
</evidence>
<dbReference type="GO" id="GO:0043022">
    <property type="term" value="F:ribosome binding"/>
    <property type="evidence" value="ECO:0007669"/>
    <property type="project" value="InterPro"/>
</dbReference>
<dbReference type="Gene3D" id="2.30.30.240">
    <property type="entry name" value="PRC-barrel domain"/>
    <property type="match status" value="1"/>
</dbReference>
<keyword evidence="5 6" id="KW-0143">Chaperone</keyword>
<dbReference type="InterPro" id="IPR011033">
    <property type="entry name" value="PRC_barrel-like_sf"/>
</dbReference>
<protein>
    <recommendedName>
        <fullName evidence="6">Ribosome maturation factor RimM</fullName>
    </recommendedName>
</protein>
<evidence type="ECO:0000256" key="1">
    <source>
        <dbReference type="ARBA" id="ARBA00001033"/>
    </source>
</evidence>
<comment type="function">
    <text evidence="6">An accessory protein needed during the final step in the assembly of 30S ribosomal subunit, possibly for assembly of the head region. Essential for efficient processing of 16S rRNA. May be needed both before and after RbfA during the maturation of 16S rRNA. It has affinity for free ribosomal 30S subunits but not for 70S ribosomes.</text>
</comment>
<evidence type="ECO:0000256" key="3">
    <source>
        <dbReference type="ARBA" id="ARBA00022517"/>
    </source>
</evidence>
<organism evidence="9">
    <name type="scientific">Jonesiaceae bacterium BS-20</name>
    <dbReference type="NCBI Taxonomy" id="3120821"/>
    <lineage>
        <taxon>Bacteria</taxon>
        <taxon>Bacillati</taxon>
        <taxon>Actinomycetota</taxon>
        <taxon>Actinomycetes</taxon>
        <taxon>Micrococcales</taxon>
        <taxon>Jonesiaceae</taxon>
    </lineage>
</organism>
<sequence>MELTIAVIGKAHGLRGEVSLDLRTDVPESRFVVGQEITTEPATAGPLTITRIRDNQGRWFLTFAQATDRTAAEQLRGVKLVVTQAESDEEDAWYEHELAGLTAKLQDGTVVGKILGLEYLPAQDALILKETNGVRTLVPFLKRFVPTVDIAGGFVILTPPGGLLSIDEANLDVSTGETSGQDTK</sequence>
<evidence type="ECO:0000256" key="2">
    <source>
        <dbReference type="ARBA" id="ARBA00022490"/>
    </source>
</evidence>
<comment type="domain">
    <text evidence="6">The PRC barrel domain binds ribosomal protein uS19.</text>
</comment>
<evidence type="ECO:0000256" key="6">
    <source>
        <dbReference type="HAMAP-Rule" id="MF_00014"/>
    </source>
</evidence>
<evidence type="ECO:0000259" key="8">
    <source>
        <dbReference type="Pfam" id="PF24986"/>
    </source>
</evidence>
<feature type="domain" description="RimM N-terminal" evidence="7">
    <location>
        <begin position="5"/>
        <end position="85"/>
    </location>
</feature>
<gene>
    <name evidence="6 9" type="primary">rimM</name>
    <name evidence="9" type="ORF">V5R04_04460</name>
</gene>
<dbReference type="SUPFAM" id="SSF50447">
    <property type="entry name" value="Translation proteins"/>
    <property type="match status" value="1"/>
</dbReference>
<dbReference type="InterPro" id="IPR036976">
    <property type="entry name" value="RimM_N_sf"/>
</dbReference>
<dbReference type="NCBIfam" id="TIGR02273">
    <property type="entry name" value="16S_RimM"/>
    <property type="match status" value="1"/>
</dbReference>
<comment type="similarity">
    <text evidence="6">Belongs to the RimM family.</text>
</comment>
<dbReference type="InterPro" id="IPR002676">
    <property type="entry name" value="RimM_N"/>
</dbReference>
<feature type="domain" description="Ribosome maturation factor RimM PRC barrel" evidence="8">
    <location>
        <begin position="96"/>
        <end position="163"/>
    </location>
</feature>
<name>A0AAU7DZT0_9MICO</name>
<proteinExistence type="inferred from homology"/>
<dbReference type="InterPro" id="IPR011961">
    <property type="entry name" value="RimM"/>
</dbReference>